<dbReference type="EMBL" id="KN833025">
    <property type="protein sequence ID" value="KIM77390.1"/>
    <property type="molecule type" value="Genomic_DNA"/>
</dbReference>
<evidence type="ECO:0000313" key="3">
    <source>
        <dbReference type="Proteomes" id="UP000054166"/>
    </source>
</evidence>
<dbReference type="HOGENOM" id="CLU_2705727_0_0_1"/>
<reference evidence="2 3" key="1">
    <citation type="submission" date="2014-04" db="EMBL/GenBank/DDBJ databases">
        <authorList>
            <consortium name="DOE Joint Genome Institute"/>
            <person name="Kuo A."/>
            <person name="Tarkka M."/>
            <person name="Buscot F."/>
            <person name="Kohler A."/>
            <person name="Nagy L.G."/>
            <person name="Floudas D."/>
            <person name="Copeland A."/>
            <person name="Barry K.W."/>
            <person name="Cichocki N."/>
            <person name="Veneault-Fourrey C."/>
            <person name="LaButti K."/>
            <person name="Lindquist E.A."/>
            <person name="Lipzen A."/>
            <person name="Lundell T."/>
            <person name="Morin E."/>
            <person name="Murat C."/>
            <person name="Sun H."/>
            <person name="Tunlid A."/>
            <person name="Henrissat B."/>
            <person name="Grigoriev I.V."/>
            <person name="Hibbett D.S."/>
            <person name="Martin F."/>
            <person name="Nordberg H.P."/>
            <person name="Cantor M.N."/>
            <person name="Hua S.X."/>
        </authorList>
    </citation>
    <scope>NUCLEOTIDE SEQUENCE [LARGE SCALE GENOMIC DNA]</scope>
    <source>
        <strain evidence="2 3">F 1598</strain>
    </source>
</reference>
<feature type="compositionally biased region" description="Low complexity" evidence="1">
    <location>
        <begin position="53"/>
        <end position="63"/>
    </location>
</feature>
<feature type="region of interest" description="Disordered" evidence="1">
    <location>
        <begin position="53"/>
        <end position="73"/>
    </location>
</feature>
<evidence type="ECO:0000313" key="2">
    <source>
        <dbReference type="EMBL" id="KIM77390.1"/>
    </source>
</evidence>
<proteinExistence type="predicted"/>
<gene>
    <name evidence="2" type="ORF">PILCRDRAFT_619363</name>
</gene>
<reference evidence="3" key="2">
    <citation type="submission" date="2015-01" db="EMBL/GenBank/DDBJ databases">
        <title>Evolutionary Origins and Diversification of the Mycorrhizal Mutualists.</title>
        <authorList>
            <consortium name="DOE Joint Genome Institute"/>
            <consortium name="Mycorrhizal Genomics Consortium"/>
            <person name="Kohler A."/>
            <person name="Kuo A."/>
            <person name="Nagy L.G."/>
            <person name="Floudas D."/>
            <person name="Copeland A."/>
            <person name="Barry K.W."/>
            <person name="Cichocki N."/>
            <person name="Veneault-Fourrey C."/>
            <person name="LaButti K."/>
            <person name="Lindquist E.A."/>
            <person name="Lipzen A."/>
            <person name="Lundell T."/>
            <person name="Morin E."/>
            <person name="Murat C."/>
            <person name="Riley R."/>
            <person name="Ohm R."/>
            <person name="Sun H."/>
            <person name="Tunlid A."/>
            <person name="Henrissat B."/>
            <person name="Grigoriev I.V."/>
            <person name="Hibbett D.S."/>
            <person name="Martin F."/>
        </authorList>
    </citation>
    <scope>NUCLEOTIDE SEQUENCE [LARGE SCALE GENOMIC DNA]</scope>
    <source>
        <strain evidence="3">F 1598</strain>
    </source>
</reference>
<protein>
    <submittedName>
        <fullName evidence="2">Uncharacterized protein</fullName>
    </submittedName>
</protein>
<feature type="compositionally biased region" description="Basic and acidic residues" evidence="1">
    <location>
        <begin position="64"/>
        <end position="73"/>
    </location>
</feature>
<accession>A0A0C3EXZ2</accession>
<name>A0A0C3EXZ2_PILCF</name>
<sequence>MKQLELEGQEQPVAEDHQGRMCKWMVYFFSWSTRNDTISHFESVYILSSSWKSFSRSGSSSSSIDDHVVSTYR</sequence>
<evidence type="ECO:0000256" key="1">
    <source>
        <dbReference type="SAM" id="MobiDB-lite"/>
    </source>
</evidence>
<keyword evidence="3" id="KW-1185">Reference proteome</keyword>
<dbReference type="InParanoid" id="A0A0C3EXZ2"/>
<dbReference type="Proteomes" id="UP000054166">
    <property type="component" value="Unassembled WGS sequence"/>
</dbReference>
<organism evidence="2 3">
    <name type="scientific">Piloderma croceum (strain F 1598)</name>
    <dbReference type="NCBI Taxonomy" id="765440"/>
    <lineage>
        <taxon>Eukaryota</taxon>
        <taxon>Fungi</taxon>
        <taxon>Dikarya</taxon>
        <taxon>Basidiomycota</taxon>
        <taxon>Agaricomycotina</taxon>
        <taxon>Agaricomycetes</taxon>
        <taxon>Agaricomycetidae</taxon>
        <taxon>Atheliales</taxon>
        <taxon>Atheliaceae</taxon>
        <taxon>Piloderma</taxon>
    </lineage>
</organism>
<dbReference type="AlphaFoldDB" id="A0A0C3EXZ2"/>